<dbReference type="InterPro" id="IPR000415">
    <property type="entry name" value="Nitroreductase-like"/>
</dbReference>
<name>A0A0U4VY86_9PSED</name>
<dbReference type="Proteomes" id="UP000064137">
    <property type="component" value="Chromosome"/>
</dbReference>
<reference evidence="4 5" key="1">
    <citation type="submission" date="2016-01" db="EMBL/GenBank/DDBJ databases">
        <title>Annotation of Pseudomonas oryzihabitans USDA-ARS-USMARC-56511.</title>
        <authorList>
            <person name="Harhay G.P."/>
            <person name="Harhay D.M."/>
            <person name="Smith T.P.L."/>
            <person name="Bono J.L."/>
            <person name="Heaton M.P."/>
            <person name="Clawson M.L."/>
            <person name="Chitko-Mckown C.G."/>
            <person name="Capik S.F."/>
            <person name="DeDonder K.D."/>
            <person name="Apley M.D."/>
            <person name="Lubbers B.V."/>
            <person name="White B.J."/>
            <person name="Larson R.L."/>
        </authorList>
    </citation>
    <scope>NUCLEOTIDE SEQUENCE [LARGE SCALE GENOMIC DNA]</scope>
    <source>
        <strain evidence="4 5">USDA-ARS-USMARC-56511</strain>
    </source>
</reference>
<dbReference type="PANTHER" id="PTHR43673:SF10">
    <property type="entry name" value="NADH DEHYDROGENASE_NAD(P)H NITROREDUCTASE XCC3605-RELATED"/>
    <property type="match status" value="1"/>
</dbReference>
<dbReference type="Pfam" id="PF00881">
    <property type="entry name" value="Nitroreductase"/>
    <property type="match status" value="1"/>
</dbReference>
<dbReference type="AlphaFoldDB" id="A0A0U4VY86"/>
<organism evidence="4 5">
    <name type="scientific">Pseudomonas oryzihabitans</name>
    <dbReference type="NCBI Taxonomy" id="47885"/>
    <lineage>
        <taxon>Bacteria</taxon>
        <taxon>Pseudomonadati</taxon>
        <taxon>Pseudomonadota</taxon>
        <taxon>Gammaproteobacteria</taxon>
        <taxon>Pseudomonadales</taxon>
        <taxon>Pseudomonadaceae</taxon>
        <taxon>Pseudomonas</taxon>
    </lineage>
</organism>
<accession>A0A0U4VY86</accession>
<comment type="similarity">
    <text evidence="1">Belongs to the nitroreductase family.</text>
</comment>
<dbReference type="RefSeq" id="WP_059314232.1">
    <property type="nucleotide sequence ID" value="NZ_CP013987.1"/>
</dbReference>
<evidence type="ECO:0000259" key="3">
    <source>
        <dbReference type="Pfam" id="PF00881"/>
    </source>
</evidence>
<dbReference type="KEGG" id="por:APT59_07190"/>
<sequence length="198" mass="22047">MTSSSRTPQYPVDPQFVQRWSPRAFEPTAIEEETLLGFIEAARWAPSAFNAQPWRFLYARRDDAHWELFLSLISEFNRSWAQHASALVIILSKTTLLRASSGEEVPFPSHSFDAGAAWAYLALQATNAGWHVHGMAGIDREGIQRELRVPAPFKVELAVAIGKLGDKASLSEQLQARELPSPRLKVEELAVAGPYTFG</sequence>
<evidence type="ECO:0000313" key="4">
    <source>
        <dbReference type="EMBL" id="ALZ84008.1"/>
    </source>
</evidence>
<proteinExistence type="inferred from homology"/>
<dbReference type="EMBL" id="CP013987">
    <property type="protein sequence ID" value="ALZ84008.1"/>
    <property type="molecule type" value="Genomic_DNA"/>
</dbReference>
<evidence type="ECO:0000313" key="5">
    <source>
        <dbReference type="Proteomes" id="UP000064137"/>
    </source>
</evidence>
<keyword evidence="2" id="KW-0560">Oxidoreductase</keyword>
<dbReference type="CDD" id="cd02138">
    <property type="entry name" value="TdsD-like"/>
    <property type="match status" value="1"/>
</dbReference>
<gene>
    <name evidence="4" type="ORF">APT59_07190</name>
</gene>
<dbReference type="OrthoDB" id="9802510at2"/>
<dbReference type="PANTHER" id="PTHR43673">
    <property type="entry name" value="NAD(P)H NITROREDUCTASE YDGI-RELATED"/>
    <property type="match status" value="1"/>
</dbReference>
<dbReference type="InterPro" id="IPR029479">
    <property type="entry name" value="Nitroreductase"/>
</dbReference>
<dbReference type="SUPFAM" id="SSF55469">
    <property type="entry name" value="FMN-dependent nitroreductase-like"/>
    <property type="match status" value="1"/>
</dbReference>
<dbReference type="Gene3D" id="3.40.109.10">
    <property type="entry name" value="NADH Oxidase"/>
    <property type="match status" value="1"/>
</dbReference>
<evidence type="ECO:0000256" key="1">
    <source>
        <dbReference type="ARBA" id="ARBA00007118"/>
    </source>
</evidence>
<feature type="domain" description="Nitroreductase" evidence="3">
    <location>
        <begin position="18"/>
        <end position="163"/>
    </location>
</feature>
<protein>
    <submittedName>
        <fullName evidence="4">NADH dehydrogenase</fullName>
    </submittedName>
</protein>
<evidence type="ECO:0000256" key="2">
    <source>
        <dbReference type="ARBA" id="ARBA00023002"/>
    </source>
</evidence>
<dbReference type="GO" id="GO:0016491">
    <property type="term" value="F:oxidoreductase activity"/>
    <property type="evidence" value="ECO:0007669"/>
    <property type="project" value="UniProtKB-KW"/>
</dbReference>